<evidence type="ECO:0000256" key="1">
    <source>
        <dbReference type="SAM" id="Phobius"/>
    </source>
</evidence>
<organism evidence="2 3">
    <name type="scientific">Thermodesulforhabdus norvegica</name>
    <dbReference type="NCBI Taxonomy" id="39841"/>
    <lineage>
        <taxon>Bacteria</taxon>
        <taxon>Pseudomonadati</taxon>
        <taxon>Thermodesulfobacteriota</taxon>
        <taxon>Syntrophobacteria</taxon>
        <taxon>Syntrophobacterales</taxon>
        <taxon>Thermodesulforhabdaceae</taxon>
        <taxon>Thermodesulforhabdus</taxon>
    </lineage>
</organism>
<dbReference type="RefSeq" id="WP_093396253.1">
    <property type="nucleotide sequence ID" value="NZ_FOUU01000012.1"/>
</dbReference>
<evidence type="ECO:0000313" key="2">
    <source>
        <dbReference type="EMBL" id="SFN06035.1"/>
    </source>
</evidence>
<dbReference type="STRING" id="39841.SAMN05660836_02511"/>
<keyword evidence="1" id="KW-0472">Membrane</keyword>
<dbReference type="EMBL" id="FOUU01000012">
    <property type="protein sequence ID" value="SFN06035.1"/>
    <property type="molecule type" value="Genomic_DNA"/>
</dbReference>
<gene>
    <name evidence="2" type="ORF">SAMN05660836_02511</name>
</gene>
<keyword evidence="1" id="KW-1133">Transmembrane helix</keyword>
<keyword evidence="1" id="KW-0812">Transmembrane</keyword>
<protein>
    <submittedName>
        <fullName evidence="2">Septum formation initiator</fullName>
    </submittedName>
</protein>
<feature type="transmembrane region" description="Helical" evidence="1">
    <location>
        <begin position="6"/>
        <end position="25"/>
    </location>
</feature>
<name>A0A1I4VXU6_9BACT</name>
<dbReference type="AlphaFoldDB" id="A0A1I4VXU6"/>
<dbReference type="Pfam" id="PF04977">
    <property type="entry name" value="DivIC"/>
    <property type="match status" value="1"/>
</dbReference>
<dbReference type="InterPro" id="IPR007060">
    <property type="entry name" value="FtsL/DivIC"/>
</dbReference>
<evidence type="ECO:0000313" key="3">
    <source>
        <dbReference type="Proteomes" id="UP000199611"/>
    </source>
</evidence>
<reference evidence="3" key="1">
    <citation type="submission" date="2016-10" db="EMBL/GenBank/DDBJ databases">
        <authorList>
            <person name="Varghese N."/>
            <person name="Submissions S."/>
        </authorList>
    </citation>
    <scope>NUCLEOTIDE SEQUENCE [LARGE SCALE GENOMIC DNA]</scope>
    <source>
        <strain evidence="3">DSM 9990</strain>
    </source>
</reference>
<sequence length="106" mass="12584">MAFFRILWTSITIAFFLILYSLFISPKGLKEYIERRNLYTELSRRHQELMTANRELYDRIKKFSQSAEFREQVIREKLGWTGPGEKIIVITSEKENPPGRIGEGRK</sequence>
<accession>A0A1I4VXU6</accession>
<dbReference type="Proteomes" id="UP000199611">
    <property type="component" value="Unassembled WGS sequence"/>
</dbReference>
<proteinExistence type="predicted"/>
<keyword evidence="3" id="KW-1185">Reference proteome</keyword>